<sequence>MNRMDPRLQKLLGGDELAGLRQRLRRHFERAEPGAAPGLLRLGSLGAAEREALALLTGRPPREAKSIQIDISLLDATLRDAGIAGSLHHALEQLDGPIVHLASLRAVARASWSAVAAACVHPALAGYLQTPTTLGLLKRLARQDISAAQRLLEAADAVLRRLPAGGVARAQLAAETLGNAHALDNGQAAATLVLATLRQIEKDQPNAGDPDDALDERTRDVWARAGVLVNELARPALLLNLPVQADETPVCAPGEPAYLSLRRLLRTPPRWAVAGHTVFVCENPNLVAIAADRLGMGCAALVCTDGMPAAAQRTLLTQLAQAGARLRYHGDFDWPGVQIGNHVMRAWRAVPWRFGVADYEAAAACAAHTRRDLADGCIAASWDAALAPAMQRHGLAIAEEAVAASLLGDLRQD</sequence>
<dbReference type="InterPro" id="IPR013495">
    <property type="entry name" value="CHP02679"/>
</dbReference>
<protein>
    <submittedName>
        <fullName evidence="3">TIGR02679 family protein</fullName>
    </submittedName>
</protein>
<evidence type="ECO:0000259" key="1">
    <source>
        <dbReference type="Pfam" id="PF09664"/>
    </source>
</evidence>
<proteinExistence type="predicted"/>
<keyword evidence="4" id="KW-1185">Reference proteome</keyword>
<dbReference type="Pfam" id="PF09664">
    <property type="entry name" value="DUF2399"/>
    <property type="match status" value="1"/>
</dbReference>
<comment type="caution">
    <text evidence="3">The sequence shown here is derived from an EMBL/GenBank/DDBJ whole genome shotgun (WGS) entry which is preliminary data.</text>
</comment>
<feature type="domain" description="Conserved hypothetical protein CHP02679 N terminus" evidence="2">
    <location>
        <begin position="38"/>
        <end position="242"/>
    </location>
</feature>
<dbReference type="EMBL" id="JBBKZV010000007">
    <property type="protein sequence ID" value="MEJ8823265.1"/>
    <property type="molecule type" value="Genomic_DNA"/>
</dbReference>
<dbReference type="InterPro" id="IPR024465">
    <property type="entry name" value="DUF2399"/>
</dbReference>
<organism evidence="3 4">
    <name type="scientific">Variovorax humicola</name>
    <dbReference type="NCBI Taxonomy" id="1769758"/>
    <lineage>
        <taxon>Bacteria</taxon>
        <taxon>Pseudomonadati</taxon>
        <taxon>Pseudomonadota</taxon>
        <taxon>Betaproteobacteria</taxon>
        <taxon>Burkholderiales</taxon>
        <taxon>Comamonadaceae</taxon>
        <taxon>Variovorax</taxon>
    </lineage>
</organism>
<evidence type="ECO:0000313" key="3">
    <source>
        <dbReference type="EMBL" id="MEJ8823265.1"/>
    </source>
</evidence>
<name>A0ABU8VZN5_9BURK</name>
<evidence type="ECO:0000313" key="4">
    <source>
        <dbReference type="Proteomes" id="UP001363010"/>
    </source>
</evidence>
<dbReference type="Pfam" id="PF11796">
    <property type="entry name" value="DUF3323"/>
    <property type="match status" value="1"/>
</dbReference>
<reference evidence="3 4" key="1">
    <citation type="submission" date="2024-03" db="EMBL/GenBank/DDBJ databases">
        <title>Novel species of the genus Variovorax.</title>
        <authorList>
            <person name="Liu Q."/>
            <person name="Xin Y.-H."/>
        </authorList>
    </citation>
    <scope>NUCLEOTIDE SEQUENCE [LARGE SCALE GENOMIC DNA]</scope>
    <source>
        <strain evidence="3 4">KACC 18501</strain>
    </source>
</reference>
<dbReference type="RefSeq" id="WP_340364303.1">
    <property type="nucleotide sequence ID" value="NZ_JBBKZV010000007.1"/>
</dbReference>
<dbReference type="InterPro" id="IPR024466">
    <property type="entry name" value="CHP02679_N"/>
</dbReference>
<accession>A0ABU8VZN5</accession>
<dbReference type="Proteomes" id="UP001363010">
    <property type="component" value="Unassembled WGS sequence"/>
</dbReference>
<gene>
    <name evidence="3" type="ORF">WKW80_14670</name>
</gene>
<feature type="domain" description="DUF2399" evidence="1">
    <location>
        <begin position="258"/>
        <end position="410"/>
    </location>
</feature>
<dbReference type="NCBIfam" id="TIGR02679">
    <property type="entry name" value="TIGR02679 family protein"/>
    <property type="match status" value="1"/>
</dbReference>
<evidence type="ECO:0000259" key="2">
    <source>
        <dbReference type="Pfam" id="PF11796"/>
    </source>
</evidence>